<protein>
    <recommendedName>
        <fullName evidence="3">Activator of Hsp90 ATPase 1 family protein</fullName>
    </recommendedName>
</protein>
<reference evidence="2" key="1">
    <citation type="journal article" date="2011" name="MBio">
        <title>Novel metabolic attributes of the genus Cyanothece, comprising a group of unicellular nitrogen-fixing Cyanobacteria.</title>
        <authorList>
            <person name="Bandyopadhyay A."/>
            <person name="Elvitigala T."/>
            <person name="Welsh E."/>
            <person name="Stockel J."/>
            <person name="Liberton M."/>
            <person name="Min H."/>
            <person name="Sherman L.A."/>
            <person name="Pakrasi H.B."/>
        </authorList>
    </citation>
    <scope>NUCLEOTIDE SEQUENCE [LARGE SCALE GENOMIC DNA]</scope>
    <source>
        <strain evidence="2">PCC 8801</strain>
    </source>
</reference>
<dbReference type="STRING" id="41431.PCC8801_0823"/>
<proteinExistence type="predicted"/>
<dbReference type="KEGG" id="cyp:PCC8801_0823"/>
<name>B7JYN5_RIPO1</name>
<dbReference type="Proteomes" id="UP000008204">
    <property type="component" value="Chromosome"/>
</dbReference>
<dbReference type="RefSeq" id="WP_012594181.1">
    <property type="nucleotide sequence ID" value="NC_011726.1"/>
</dbReference>
<dbReference type="EMBL" id="CP001287">
    <property type="protein sequence ID" value="ACK64905.1"/>
    <property type="molecule type" value="Genomic_DNA"/>
</dbReference>
<dbReference type="HOGENOM" id="CLU_1977470_0_0_3"/>
<dbReference type="eggNOG" id="ENOG50316C6">
    <property type="taxonomic scope" value="Bacteria"/>
</dbReference>
<evidence type="ECO:0000313" key="2">
    <source>
        <dbReference type="Proteomes" id="UP000008204"/>
    </source>
</evidence>
<dbReference type="OrthoDB" id="485579at2"/>
<sequence length="134" mass="15250">MLGNFQQSNLRIAVGVGETTIRESLVKTDKLRQWLMPQTLSSDLPDTLESGLTFTSSLGFVTIEHKVEIVNQNSLRLLLSQGIDGYHEWVWGDGWVQSRLEGISLLPLKLGQTFSLLKFRQFLLSHEQHKTLQE</sequence>
<evidence type="ECO:0000313" key="1">
    <source>
        <dbReference type="EMBL" id="ACK64905.1"/>
    </source>
</evidence>
<dbReference type="AlphaFoldDB" id="B7JYN5"/>
<organism evidence="1 2">
    <name type="scientific">Rippkaea orientalis (strain PCC 8801 / RF-1)</name>
    <name type="common">Cyanothece sp. (strain PCC 8801)</name>
    <dbReference type="NCBI Taxonomy" id="41431"/>
    <lineage>
        <taxon>Bacteria</taxon>
        <taxon>Bacillati</taxon>
        <taxon>Cyanobacteriota</taxon>
        <taxon>Cyanophyceae</taxon>
        <taxon>Oscillatoriophycideae</taxon>
        <taxon>Chroococcales</taxon>
        <taxon>Aphanothecaceae</taxon>
        <taxon>Rippkaea</taxon>
        <taxon>Rippkaea orientalis</taxon>
    </lineage>
</organism>
<keyword evidence="2" id="KW-1185">Reference proteome</keyword>
<evidence type="ECO:0008006" key="3">
    <source>
        <dbReference type="Google" id="ProtNLM"/>
    </source>
</evidence>
<accession>B7JYN5</accession>
<gene>
    <name evidence="1" type="ordered locus">PCC8801_0823</name>
</gene>